<name>A0A2U2BEI6_9BACT</name>
<dbReference type="InterPro" id="IPR013430">
    <property type="entry name" value="Toxin_antidote_HigA"/>
</dbReference>
<dbReference type="SUPFAM" id="SSF47413">
    <property type="entry name" value="lambda repressor-like DNA-binding domains"/>
    <property type="match status" value="1"/>
</dbReference>
<dbReference type="CDD" id="cd00093">
    <property type="entry name" value="HTH_XRE"/>
    <property type="match status" value="1"/>
</dbReference>
<evidence type="ECO:0000256" key="1">
    <source>
        <dbReference type="ARBA" id="ARBA00023125"/>
    </source>
</evidence>
<dbReference type="PANTHER" id="PTHR36924">
    <property type="entry name" value="ANTITOXIN HIGA-1"/>
    <property type="match status" value="1"/>
</dbReference>
<dbReference type="InterPro" id="IPR010982">
    <property type="entry name" value="Lambda_DNA-bd_dom_sf"/>
</dbReference>
<reference evidence="4 5" key="1">
    <citation type="submission" date="2018-05" db="EMBL/GenBank/DDBJ databases">
        <title>Marinilabilia rubrum sp. nov., isolated from saltern sediment.</title>
        <authorList>
            <person name="Zhang R."/>
        </authorList>
    </citation>
    <scope>NUCLEOTIDE SEQUENCE [LARGE SCALE GENOMIC DNA]</scope>
    <source>
        <strain evidence="4 5">WTE16</strain>
    </source>
</reference>
<accession>A0A2U2BEI6</accession>
<dbReference type="NCBIfam" id="TIGR02607">
    <property type="entry name" value="antidote_HigA"/>
    <property type="match status" value="1"/>
</dbReference>
<gene>
    <name evidence="4" type="primary">higA</name>
    <name evidence="4" type="ORF">DDZ16_02780</name>
</gene>
<protein>
    <submittedName>
        <fullName evidence="4">Addiction module antidote protein, HigA family</fullName>
    </submittedName>
</protein>
<organism evidence="4 5">
    <name type="scientific">Marinilabilia rubra</name>
    <dbReference type="NCBI Taxonomy" id="2162893"/>
    <lineage>
        <taxon>Bacteria</taxon>
        <taxon>Pseudomonadati</taxon>
        <taxon>Bacteroidota</taxon>
        <taxon>Bacteroidia</taxon>
        <taxon>Marinilabiliales</taxon>
        <taxon>Marinilabiliaceae</taxon>
        <taxon>Marinilabilia</taxon>
    </lineage>
</organism>
<evidence type="ECO:0000256" key="2">
    <source>
        <dbReference type="SAM" id="MobiDB-lite"/>
    </source>
</evidence>
<dbReference type="SMART" id="SM00530">
    <property type="entry name" value="HTH_XRE"/>
    <property type="match status" value="1"/>
</dbReference>
<keyword evidence="5" id="KW-1185">Reference proteome</keyword>
<proteinExistence type="predicted"/>
<dbReference type="AlphaFoldDB" id="A0A2U2BEI6"/>
<dbReference type="Pfam" id="PF01381">
    <property type="entry name" value="HTH_3"/>
    <property type="match status" value="1"/>
</dbReference>
<dbReference type="GO" id="GO:0003677">
    <property type="term" value="F:DNA binding"/>
    <property type="evidence" value="ECO:0007669"/>
    <property type="project" value="UniProtKB-KW"/>
</dbReference>
<feature type="region of interest" description="Disordered" evidence="2">
    <location>
        <begin position="1"/>
        <end position="22"/>
    </location>
</feature>
<evidence type="ECO:0000259" key="3">
    <source>
        <dbReference type="PROSITE" id="PS50943"/>
    </source>
</evidence>
<keyword evidence="1" id="KW-0238">DNA-binding</keyword>
<dbReference type="PANTHER" id="PTHR36924:SF1">
    <property type="entry name" value="ANTITOXIN HIGA-1"/>
    <property type="match status" value="1"/>
</dbReference>
<dbReference type="Gene3D" id="1.10.260.40">
    <property type="entry name" value="lambda repressor-like DNA-binding domains"/>
    <property type="match status" value="1"/>
</dbReference>
<evidence type="ECO:0000313" key="5">
    <source>
        <dbReference type="Proteomes" id="UP000244956"/>
    </source>
</evidence>
<comment type="caution">
    <text evidence="4">The sequence shown here is derived from an EMBL/GenBank/DDBJ whole genome shotgun (WGS) entry which is preliminary data.</text>
</comment>
<sequence length="161" mass="18919">MNAMKRNNNAEPNNGMLTNQMDTGTDEFKDFQAIMLNKAKNRSEAQKREIELLSIKFQMQDYLESEETELKLPGEFLKEYLKTLGIPQKKFAHYIEINPSNLSKLINGERPINYELAIILGKLFNNDPMLWIEIQAKNELKKIRKTKTRRFNNYSLKDLMT</sequence>
<dbReference type="PROSITE" id="PS50943">
    <property type="entry name" value="HTH_CROC1"/>
    <property type="match status" value="1"/>
</dbReference>
<dbReference type="EMBL" id="QEWP01000001">
    <property type="protein sequence ID" value="PWE01427.1"/>
    <property type="molecule type" value="Genomic_DNA"/>
</dbReference>
<feature type="domain" description="HTH cro/C1-type" evidence="3">
    <location>
        <begin position="77"/>
        <end position="132"/>
    </location>
</feature>
<dbReference type="InterPro" id="IPR001387">
    <property type="entry name" value="Cro/C1-type_HTH"/>
</dbReference>
<dbReference type="Proteomes" id="UP000244956">
    <property type="component" value="Unassembled WGS sequence"/>
</dbReference>
<dbReference type="OrthoDB" id="672239at2"/>
<evidence type="ECO:0000313" key="4">
    <source>
        <dbReference type="EMBL" id="PWE01427.1"/>
    </source>
</evidence>